<accession>A0AAE4AS84</accession>
<comment type="caution">
    <text evidence="2">The sequence shown here is derived from an EMBL/GenBank/DDBJ whole genome shotgun (WGS) entry which is preliminary data.</text>
</comment>
<dbReference type="PROSITE" id="PS00018">
    <property type="entry name" value="EF_HAND_1"/>
    <property type="match status" value="1"/>
</dbReference>
<proteinExistence type="predicted"/>
<name>A0AAE4AS84_9HYPH</name>
<dbReference type="InterPro" id="IPR022028">
    <property type="entry name" value="DUF3604"/>
</dbReference>
<evidence type="ECO:0000313" key="2">
    <source>
        <dbReference type="EMBL" id="MDQ0314968.1"/>
    </source>
</evidence>
<dbReference type="InterPro" id="IPR018247">
    <property type="entry name" value="EF_Hand_1_Ca_BS"/>
</dbReference>
<feature type="region of interest" description="Disordered" evidence="1">
    <location>
        <begin position="1"/>
        <end position="20"/>
    </location>
</feature>
<dbReference type="Gene3D" id="3.20.20.140">
    <property type="entry name" value="Metal-dependent hydrolases"/>
    <property type="match status" value="1"/>
</dbReference>
<evidence type="ECO:0000256" key="1">
    <source>
        <dbReference type="SAM" id="MobiDB-lite"/>
    </source>
</evidence>
<protein>
    <recommendedName>
        <fullName evidence="4">DUF3604 domain-containing protein</fullName>
    </recommendedName>
</protein>
<dbReference type="Pfam" id="PF12228">
    <property type="entry name" value="DUF3604"/>
    <property type="match status" value="1"/>
</dbReference>
<evidence type="ECO:0000313" key="3">
    <source>
        <dbReference type="Proteomes" id="UP001229244"/>
    </source>
</evidence>
<sequence length="775" mass="85164">MTDSRPATHGSDRPWEDMDSGVIRHAIRDDQLGRAEISPTGRFEAGSHASFTLTYTAGVFGIDDSGSLRVCFRFASDQSTPQFDDPKGANYCTVEASNGAVLQVRWDPKANVRPWDRTLWIKVVRGYLKEGETITIRFGVTDHGGPGMRLQTFCEDTFEFRVLADPIATFNFQPLPEQPEIAIVPGKPERFVAVIPTRRRPGETFALKIKGEDRWGNPSDQCSQTFTLEATGPIDGLPESASLTPGTFALEVPGLSMAEPGTASVILRDEAGSIVFETNPLIVEDTPLVHFWADLHGQSEETIGTGSAEAYFAFARDKAFVDACGHQGNDFQITDAFWGELNRITERFDEPGRFVALPGYEWSGNTSLGGDRNVFFPGEDRVIRRSSHALIEGGDTDGTDCITARELFEAFSREGEDDVVCFAHCGGRYADIAYAHDGRFERSVEVHSSWGTFEWLLHDALDLGYRVGVVTNSDGHKGRPGASYPGAGKFGAIGGLSCYLMEDLSRPALLDALRKRHHYGTTGGPGGRTIIDLKASFSDEGTLYHDDPALFPASRGRSATDALMGDIVHLPEGEMELAVSVAANAPIERVAIFNGRDLVETVRPYGESDLGARVRVLWEGAEYRGRFREVIWDGEAIFEDNRITHARPVNFLNPDKTLEREGDSRLFWKALTTGNYGGFDAWLTDGSSGTLALATPLVSARIPVAEIGLEDTILDASGDLPRFVRVFRLPDENPHKRLSFTRAIPLKASGDNAVYIRVTQEDGTRGWTSPVYVYR</sequence>
<evidence type="ECO:0008006" key="4">
    <source>
        <dbReference type="Google" id="ProtNLM"/>
    </source>
</evidence>
<reference evidence="2" key="1">
    <citation type="submission" date="2023-07" db="EMBL/GenBank/DDBJ databases">
        <title>Genomic Encyclopedia of Type Strains, Phase IV (KMG-IV): sequencing the most valuable type-strain genomes for metagenomic binning, comparative biology and taxonomic classification.</title>
        <authorList>
            <person name="Goeker M."/>
        </authorList>
    </citation>
    <scope>NUCLEOTIDE SEQUENCE</scope>
    <source>
        <strain evidence="2">DSM 21202</strain>
    </source>
</reference>
<dbReference type="EMBL" id="JAUSUL010000001">
    <property type="protein sequence ID" value="MDQ0314968.1"/>
    <property type="molecule type" value="Genomic_DNA"/>
</dbReference>
<organism evidence="2 3">
    <name type="scientific">Amorphus orientalis</name>
    <dbReference type="NCBI Taxonomy" id="649198"/>
    <lineage>
        <taxon>Bacteria</taxon>
        <taxon>Pseudomonadati</taxon>
        <taxon>Pseudomonadota</taxon>
        <taxon>Alphaproteobacteria</taxon>
        <taxon>Hyphomicrobiales</taxon>
        <taxon>Amorphaceae</taxon>
        <taxon>Amorphus</taxon>
    </lineage>
</organism>
<keyword evidence="3" id="KW-1185">Reference proteome</keyword>
<gene>
    <name evidence="2" type="ORF">J2S73_001405</name>
</gene>
<dbReference type="Proteomes" id="UP001229244">
    <property type="component" value="Unassembled WGS sequence"/>
</dbReference>
<dbReference type="RefSeq" id="WP_306884754.1">
    <property type="nucleotide sequence ID" value="NZ_JAUSUL010000001.1"/>
</dbReference>
<dbReference type="AlphaFoldDB" id="A0AAE4AS84"/>